<keyword evidence="1" id="KW-0732">Signal</keyword>
<dbReference type="Gene3D" id="3.40.50.1820">
    <property type="entry name" value="alpha/beta hydrolase"/>
    <property type="match status" value="1"/>
</dbReference>
<keyword evidence="3" id="KW-1185">Reference proteome</keyword>
<name>A0A1M6YRW7_9FLAO</name>
<evidence type="ECO:0000256" key="1">
    <source>
        <dbReference type="SAM" id="SignalP"/>
    </source>
</evidence>
<gene>
    <name evidence="2" type="ORF">SAMN05444484_101721</name>
</gene>
<dbReference type="SUPFAM" id="SSF53474">
    <property type="entry name" value="alpha/beta-Hydrolases"/>
    <property type="match status" value="1"/>
</dbReference>
<dbReference type="Proteomes" id="UP000184028">
    <property type="component" value="Unassembled WGS sequence"/>
</dbReference>
<dbReference type="OrthoDB" id="823958at2"/>
<dbReference type="EMBL" id="FRBT01000001">
    <property type="protein sequence ID" value="SHL21026.1"/>
    <property type="molecule type" value="Genomic_DNA"/>
</dbReference>
<dbReference type="AlphaFoldDB" id="A0A1M6YRW7"/>
<dbReference type="RefSeq" id="WP_068843015.1">
    <property type="nucleotide sequence ID" value="NZ_FRBT01000001.1"/>
</dbReference>
<evidence type="ECO:0000313" key="2">
    <source>
        <dbReference type="EMBL" id="SHL21026.1"/>
    </source>
</evidence>
<organism evidence="2 3">
    <name type="scientific">Flavobacterium chilense</name>
    <dbReference type="NCBI Taxonomy" id="946677"/>
    <lineage>
        <taxon>Bacteria</taxon>
        <taxon>Pseudomonadati</taxon>
        <taxon>Bacteroidota</taxon>
        <taxon>Flavobacteriia</taxon>
        <taxon>Flavobacteriales</taxon>
        <taxon>Flavobacteriaceae</taxon>
        <taxon>Flavobacterium</taxon>
    </lineage>
</organism>
<feature type="signal peptide" evidence="1">
    <location>
        <begin position="1"/>
        <end position="26"/>
    </location>
</feature>
<sequence>MNKIFNSINFLLIMLFCILGFSQEKATHKDQRYIFFLHNKFIEENDLNTSHPEYGKAEYNEIINSFKKDHFIVLSEIRSKNTDPSAYAKKIVTQIKELLKKGITPDKITVIGTSKGGYIAQYVSTYLANPNVNFVFIGSVGKTDVEEIPQINFCGNILNIYEKSDVYGVSAIQRKESSKLKINHFKEIELNTNLKHGFLFKALDAWIVPCKKWANANYELN</sequence>
<dbReference type="InterPro" id="IPR029058">
    <property type="entry name" value="AB_hydrolase_fold"/>
</dbReference>
<accession>A0A1M6YRW7</accession>
<dbReference type="STRING" id="946677.SAMN05444484_101721"/>
<feature type="chain" id="PRO_5009922985" description="Alpha/beta hydrolase" evidence="1">
    <location>
        <begin position="27"/>
        <end position="221"/>
    </location>
</feature>
<protein>
    <recommendedName>
        <fullName evidence="4">Alpha/beta hydrolase</fullName>
    </recommendedName>
</protein>
<evidence type="ECO:0000313" key="3">
    <source>
        <dbReference type="Proteomes" id="UP000184028"/>
    </source>
</evidence>
<reference evidence="3" key="1">
    <citation type="submission" date="2016-11" db="EMBL/GenBank/DDBJ databases">
        <authorList>
            <person name="Varghese N."/>
            <person name="Submissions S."/>
        </authorList>
    </citation>
    <scope>NUCLEOTIDE SEQUENCE [LARGE SCALE GENOMIC DNA]</scope>
    <source>
        <strain evidence="3">DSM 24724</strain>
    </source>
</reference>
<evidence type="ECO:0008006" key="4">
    <source>
        <dbReference type="Google" id="ProtNLM"/>
    </source>
</evidence>
<proteinExistence type="predicted"/>